<dbReference type="Gene3D" id="1.20.1250.20">
    <property type="entry name" value="MFS general substrate transporter like domains"/>
    <property type="match status" value="1"/>
</dbReference>
<dbReference type="AlphaFoldDB" id="A0A938XYA8"/>
<dbReference type="InterPro" id="IPR020846">
    <property type="entry name" value="MFS_dom"/>
</dbReference>
<keyword evidence="4 6" id="KW-1133">Transmembrane helix</keyword>
<sequence length="160" mass="17382">MFYTASALLVLCFALLSSFAGSAVSLIALLLILGSVGQMFMQITLSNAISRTLPKEQTGIGMGLLSMLNFIAGAIGTGIYSKIVDQGSRTPWNPLNTSATAAVYSNIYLMLVVLLVAVLVLYQVSKAVHNKQKNPGRKRNHFAPRRYSILEVFDDSPIRQ</sequence>
<evidence type="ECO:0000256" key="5">
    <source>
        <dbReference type="ARBA" id="ARBA00023136"/>
    </source>
</evidence>
<dbReference type="InterPro" id="IPR036259">
    <property type="entry name" value="MFS_trans_sf"/>
</dbReference>
<feature type="domain" description="Major facilitator superfamily (MFS) profile" evidence="7">
    <location>
        <begin position="1"/>
        <end position="129"/>
    </location>
</feature>
<dbReference type="SUPFAM" id="SSF103473">
    <property type="entry name" value="MFS general substrate transporter"/>
    <property type="match status" value="1"/>
</dbReference>
<keyword evidence="9" id="KW-1185">Reference proteome</keyword>
<evidence type="ECO:0000313" key="8">
    <source>
        <dbReference type="EMBL" id="MBM7589925.1"/>
    </source>
</evidence>
<comment type="caution">
    <text evidence="8">The sequence shown here is derived from an EMBL/GenBank/DDBJ whole genome shotgun (WGS) entry which is preliminary data.</text>
</comment>
<reference evidence="8" key="1">
    <citation type="submission" date="2021-01" db="EMBL/GenBank/DDBJ databases">
        <title>Genomic Encyclopedia of Type Strains, Phase IV (KMG-IV): sequencing the most valuable type-strain genomes for metagenomic binning, comparative biology and taxonomic classification.</title>
        <authorList>
            <person name="Goeker M."/>
        </authorList>
    </citation>
    <scope>NUCLEOTIDE SEQUENCE</scope>
    <source>
        <strain evidence="8">DSM 25523</strain>
    </source>
</reference>
<dbReference type="Proteomes" id="UP000717624">
    <property type="component" value="Unassembled WGS sequence"/>
</dbReference>
<evidence type="ECO:0000256" key="4">
    <source>
        <dbReference type="ARBA" id="ARBA00022989"/>
    </source>
</evidence>
<dbReference type="PROSITE" id="PS50850">
    <property type="entry name" value="MFS"/>
    <property type="match status" value="1"/>
</dbReference>
<dbReference type="EMBL" id="JAFBEB010000004">
    <property type="protein sequence ID" value="MBM7589925.1"/>
    <property type="molecule type" value="Genomic_DNA"/>
</dbReference>
<evidence type="ECO:0000313" key="9">
    <source>
        <dbReference type="Proteomes" id="UP000717624"/>
    </source>
</evidence>
<organism evidence="8 9">
    <name type="scientific">Brevibacillus fulvus</name>
    <dbReference type="NCBI Taxonomy" id="1125967"/>
    <lineage>
        <taxon>Bacteria</taxon>
        <taxon>Bacillati</taxon>
        <taxon>Bacillota</taxon>
        <taxon>Bacilli</taxon>
        <taxon>Bacillales</taxon>
        <taxon>Paenibacillaceae</taxon>
        <taxon>Brevibacillus</taxon>
    </lineage>
</organism>
<feature type="transmembrane region" description="Helical" evidence="6">
    <location>
        <begin position="101"/>
        <end position="122"/>
    </location>
</feature>
<keyword evidence="2" id="KW-0813">Transport</keyword>
<feature type="transmembrane region" description="Helical" evidence="6">
    <location>
        <begin position="61"/>
        <end position="81"/>
    </location>
</feature>
<name>A0A938XYA8_9BACL</name>
<evidence type="ECO:0000256" key="6">
    <source>
        <dbReference type="SAM" id="Phobius"/>
    </source>
</evidence>
<dbReference type="GO" id="GO:0022857">
    <property type="term" value="F:transmembrane transporter activity"/>
    <property type="evidence" value="ECO:0007669"/>
    <property type="project" value="InterPro"/>
</dbReference>
<keyword evidence="3 6" id="KW-0812">Transmembrane</keyword>
<accession>A0A938XYA8</accession>
<proteinExistence type="predicted"/>
<evidence type="ECO:0000256" key="1">
    <source>
        <dbReference type="ARBA" id="ARBA00004651"/>
    </source>
</evidence>
<evidence type="ECO:0000259" key="7">
    <source>
        <dbReference type="PROSITE" id="PS50850"/>
    </source>
</evidence>
<evidence type="ECO:0000256" key="3">
    <source>
        <dbReference type="ARBA" id="ARBA00022692"/>
    </source>
</evidence>
<protein>
    <submittedName>
        <fullName evidence="8">DHA2 family metal-tetracycline-proton antiporter-like MFS transporter</fullName>
    </submittedName>
</protein>
<comment type="subcellular location">
    <subcellularLocation>
        <location evidence="1">Cell membrane</location>
        <topology evidence="1">Multi-pass membrane protein</topology>
    </subcellularLocation>
</comment>
<evidence type="ECO:0000256" key="2">
    <source>
        <dbReference type="ARBA" id="ARBA00022448"/>
    </source>
</evidence>
<keyword evidence="5 6" id="KW-0472">Membrane</keyword>
<dbReference type="GO" id="GO:0005886">
    <property type="term" value="C:plasma membrane"/>
    <property type="evidence" value="ECO:0007669"/>
    <property type="project" value="UniProtKB-SubCell"/>
</dbReference>
<gene>
    <name evidence="8" type="ORF">JOD01_001526</name>
</gene>